<reference evidence="8" key="1">
    <citation type="journal article" date="2023" name="GigaByte">
        <title>Genome assembly of the bearded iris, Iris pallida Lam.</title>
        <authorList>
            <person name="Bruccoleri R.E."/>
            <person name="Oakeley E.J."/>
            <person name="Faust A.M.E."/>
            <person name="Altorfer M."/>
            <person name="Dessus-Babus S."/>
            <person name="Burckhardt D."/>
            <person name="Oertli M."/>
            <person name="Naumann U."/>
            <person name="Petersen F."/>
            <person name="Wong J."/>
        </authorList>
    </citation>
    <scope>NUCLEOTIDE SEQUENCE</scope>
    <source>
        <strain evidence="8">GSM-AAB239-AS_SAM_17_03QT</strain>
    </source>
</reference>
<feature type="domain" description="Lipid desaturase" evidence="7">
    <location>
        <begin position="105"/>
        <end position="282"/>
    </location>
</feature>
<protein>
    <submittedName>
        <fullName evidence="8">Fatty acid desaturase 4, chloroplastic</fullName>
    </submittedName>
</protein>
<dbReference type="Pfam" id="PF10520">
    <property type="entry name" value="Lipid_desat"/>
    <property type="match status" value="1"/>
</dbReference>
<dbReference type="GO" id="GO:0016020">
    <property type="term" value="C:membrane"/>
    <property type="evidence" value="ECO:0007669"/>
    <property type="project" value="UniProtKB-SubCell"/>
</dbReference>
<sequence>MFTLSPPHHHLLLRGLSSASTTTCRAVATPNPCISDTPDTAPTPSRNRNKNKNAVPDPALRSTWAHRAWVAAGSAAVLAAMSNSASAAADSGSLLEPALAAALGYVLADLGSGFYHFGIDNYGGTSTPVFGPQIEAFQGHHRRPATITRRQPANNLHALARAVALAVVPLELAVGAAVPPSSAAAAAAHAFVGACAGCIMLSQQFHAWAHGAKGRVPHWVEALQGAGVLISRDMHGAHHRVPYNNNYCIVSGVWNPLLDEYRVFEAVELVIYFRFGVRPRSWGETAKEWKEEEEEEDIL</sequence>
<name>A0AAX6I8S3_IRIPA</name>
<evidence type="ECO:0000256" key="4">
    <source>
        <dbReference type="ARBA" id="ARBA00022989"/>
    </source>
</evidence>
<evidence type="ECO:0000256" key="5">
    <source>
        <dbReference type="ARBA" id="ARBA00023136"/>
    </source>
</evidence>
<evidence type="ECO:0000313" key="9">
    <source>
        <dbReference type="Proteomes" id="UP001140949"/>
    </source>
</evidence>
<evidence type="ECO:0000256" key="2">
    <source>
        <dbReference type="ARBA" id="ARBA00007620"/>
    </source>
</evidence>
<dbReference type="InterPro" id="IPR052864">
    <property type="entry name" value="Chloroplast_FAD_CarF"/>
</dbReference>
<feature type="compositionally biased region" description="Polar residues" evidence="6">
    <location>
        <begin position="32"/>
        <end position="46"/>
    </location>
</feature>
<keyword evidence="3" id="KW-0812">Transmembrane</keyword>
<comment type="subcellular location">
    <subcellularLocation>
        <location evidence="1">Membrane</location>
        <topology evidence="1">Multi-pass membrane protein</topology>
    </subcellularLocation>
</comment>
<comment type="similarity">
    <text evidence="2">Belongs to the fatty acid desaturase CarF family.</text>
</comment>
<dbReference type="Proteomes" id="UP001140949">
    <property type="component" value="Unassembled WGS sequence"/>
</dbReference>
<keyword evidence="4" id="KW-1133">Transmembrane helix</keyword>
<evidence type="ECO:0000256" key="1">
    <source>
        <dbReference type="ARBA" id="ARBA00004141"/>
    </source>
</evidence>
<dbReference type="EMBL" id="JANAVB010003599">
    <property type="protein sequence ID" value="KAJ6849401.1"/>
    <property type="molecule type" value="Genomic_DNA"/>
</dbReference>
<comment type="caution">
    <text evidence="8">The sequence shown here is derived from an EMBL/GenBank/DDBJ whole genome shotgun (WGS) entry which is preliminary data.</text>
</comment>
<gene>
    <name evidence="8" type="ORF">M6B38_270430</name>
</gene>
<keyword evidence="9" id="KW-1185">Reference proteome</keyword>
<organism evidence="8 9">
    <name type="scientific">Iris pallida</name>
    <name type="common">Sweet iris</name>
    <dbReference type="NCBI Taxonomy" id="29817"/>
    <lineage>
        <taxon>Eukaryota</taxon>
        <taxon>Viridiplantae</taxon>
        <taxon>Streptophyta</taxon>
        <taxon>Embryophyta</taxon>
        <taxon>Tracheophyta</taxon>
        <taxon>Spermatophyta</taxon>
        <taxon>Magnoliopsida</taxon>
        <taxon>Liliopsida</taxon>
        <taxon>Asparagales</taxon>
        <taxon>Iridaceae</taxon>
        <taxon>Iridoideae</taxon>
        <taxon>Irideae</taxon>
        <taxon>Iris</taxon>
    </lineage>
</organism>
<keyword evidence="5" id="KW-0472">Membrane</keyword>
<evidence type="ECO:0000313" key="8">
    <source>
        <dbReference type="EMBL" id="KAJ6849401.1"/>
    </source>
</evidence>
<evidence type="ECO:0000256" key="6">
    <source>
        <dbReference type="SAM" id="MobiDB-lite"/>
    </source>
</evidence>
<feature type="region of interest" description="Disordered" evidence="6">
    <location>
        <begin position="29"/>
        <end position="57"/>
    </location>
</feature>
<dbReference type="InterPro" id="IPR019547">
    <property type="entry name" value="Lipid_desat"/>
</dbReference>
<evidence type="ECO:0000259" key="7">
    <source>
        <dbReference type="Pfam" id="PF10520"/>
    </source>
</evidence>
<dbReference type="PANTHER" id="PTHR48140:SF1">
    <property type="entry name" value="FATTY ACID DESATURASE 4, CHLOROPLASTIC-RELATED"/>
    <property type="match status" value="1"/>
</dbReference>
<reference evidence="8" key="2">
    <citation type="submission" date="2023-04" db="EMBL/GenBank/DDBJ databases">
        <authorList>
            <person name="Bruccoleri R.E."/>
            <person name="Oakeley E.J."/>
            <person name="Faust A.-M."/>
            <person name="Dessus-Babus S."/>
            <person name="Altorfer M."/>
            <person name="Burckhardt D."/>
            <person name="Oertli M."/>
            <person name="Naumann U."/>
            <person name="Petersen F."/>
            <person name="Wong J."/>
        </authorList>
    </citation>
    <scope>NUCLEOTIDE SEQUENCE</scope>
    <source>
        <strain evidence="8">GSM-AAB239-AS_SAM_17_03QT</strain>
        <tissue evidence="8">Leaf</tissue>
    </source>
</reference>
<dbReference type="PANTHER" id="PTHR48140">
    <property type="entry name" value="FATTY ACID DESATURASE 4, CHLOROPLASTIC-RELATED"/>
    <property type="match status" value="1"/>
</dbReference>
<accession>A0AAX6I8S3</accession>
<evidence type="ECO:0000256" key="3">
    <source>
        <dbReference type="ARBA" id="ARBA00022692"/>
    </source>
</evidence>
<proteinExistence type="inferred from homology"/>
<dbReference type="AlphaFoldDB" id="A0AAX6I8S3"/>